<evidence type="ECO:0000313" key="2">
    <source>
        <dbReference type="Proteomes" id="UP001359559"/>
    </source>
</evidence>
<proteinExistence type="predicted"/>
<organism evidence="1 2">
    <name type="scientific">Clitoria ternatea</name>
    <name type="common">Butterfly pea</name>
    <dbReference type="NCBI Taxonomy" id="43366"/>
    <lineage>
        <taxon>Eukaryota</taxon>
        <taxon>Viridiplantae</taxon>
        <taxon>Streptophyta</taxon>
        <taxon>Embryophyta</taxon>
        <taxon>Tracheophyta</taxon>
        <taxon>Spermatophyta</taxon>
        <taxon>Magnoliopsida</taxon>
        <taxon>eudicotyledons</taxon>
        <taxon>Gunneridae</taxon>
        <taxon>Pentapetalae</taxon>
        <taxon>rosids</taxon>
        <taxon>fabids</taxon>
        <taxon>Fabales</taxon>
        <taxon>Fabaceae</taxon>
        <taxon>Papilionoideae</taxon>
        <taxon>50 kb inversion clade</taxon>
        <taxon>NPAAA clade</taxon>
        <taxon>indigoferoid/millettioid clade</taxon>
        <taxon>Phaseoleae</taxon>
        <taxon>Clitoria</taxon>
    </lineage>
</organism>
<keyword evidence="2" id="KW-1185">Reference proteome</keyword>
<dbReference type="AlphaFoldDB" id="A0AAN9I8E8"/>
<evidence type="ECO:0000313" key="1">
    <source>
        <dbReference type="EMBL" id="KAK7263861.1"/>
    </source>
</evidence>
<accession>A0AAN9I8E8</accession>
<name>A0AAN9I8E8_CLITE</name>
<dbReference type="Proteomes" id="UP001359559">
    <property type="component" value="Unassembled WGS sequence"/>
</dbReference>
<gene>
    <name evidence="1" type="ORF">RJT34_31459</name>
</gene>
<dbReference type="EMBL" id="JAYKXN010000008">
    <property type="protein sequence ID" value="KAK7263861.1"/>
    <property type="molecule type" value="Genomic_DNA"/>
</dbReference>
<protein>
    <submittedName>
        <fullName evidence="1">Uncharacterized protein</fullName>
    </submittedName>
</protein>
<reference evidence="1 2" key="1">
    <citation type="submission" date="2024-01" db="EMBL/GenBank/DDBJ databases">
        <title>The genomes of 5 underutilized Papilionoideae crops provide insights into root nodulation and disease resistance.</title>
        <authorList>
            <person name="Yuan L."/>
        </authorList>
    </citation>
    <scope>NUCLEOTIDE SEQUENCE [LARGE SCALE GENOMIC DNA]</scope>
    <source>
        <strain evidence="1">LY-2023</strain>
        <tissue evidence="1">Leaf</tissue>
    </source>
</reference>
<sequence length="69" mass="7907">MLDGSMHKSVTNWNEDDCGRDRMMKGWCRWIGGGIIEDDEVEQVAVTHSLSLFLSFMSTTNKTHWSKLS</sequence>
<comment type="caution">
    <text evidence="1">The sequence shown here is derived from an EMBL/GenBank/DDBJ whole genome shotgun (WGS) entry which is preliminary data.</text>
</comment>